<accession>A0A0N1IL34</accession>
<feature type="compositionally biased region" description="Low complexity" evidence="1">
    <location>
        <begin position="209"/>
        <end position="223"/>
    </location>
</feature>
<protein>
    <submittedName>
        <fullName evidence="2">Uncharacterized protein</fullName>
    </submittedName>
</protein>
<dbReference type="AlphaFoldDB" id="A0A0N1IL34"/>
<organism evidence="2 3">
    <name type="scientific">Leptomonas seymouri</name>
    <dbReference type="NCBI Taxonomy" id="5684"/>
    <lineage>
        <taxon>Eukaryota</taxon>
        <taxon>Discoba</taxon>
        <taxon>Euglenozoa</taxon>
        <taxon>Kinetoplastea</taxon>
        <taxon>Metakinetoplastina</taxon>
        <taxon>Trypanosomatida</taxon>
        <taxon>Trypanosomatidae</taxon>
        <taxon>Leishmaniinae</taxon>
        <taxon>Leptomonas</taxon>
    </lineage>
</organism>
<dbReference type="Proteomes" id="UP000038009">
    <property type="component" value="Unassembled WGS sequence"/>
</dbReference>
<sequence length="260" mass="27733">MSRIASINCPLSDCTLAVDNAENIRNSDDKTLLINKLSTATIAPSPRKNVRSSAKQISYAAATDAVEKAPSARRERVVGGTRKVNVRTVATMLEEHSACALDTHIFVKPVSPFSTPRRNDPYSPCLLNSRCSPEDSFYACYCNAVVPESDVAEAAAPAGLTSTPVRTRTAGQKVTTLGEATHNLLEMLSLISTPSKSSYGVTPVRPTEELSPSSSPEHSVSPSQLQQLAVPSASTRVVRKVVSCNVDRTSGRPVPKPKTA</sequence>
<dbReference type="OMA" id="CVAYCSS"/>
<feature type="region of interest" description="Disordered" evidence="1">
    <location>
        <begin position="195"/>
        <end position="233"/>
    </location>
</feature>
<proteinExistence type="predicted"/>
<dbReference type="OrthoDB" id="272754at2759"/>
<dbReference type="EMBL" id="LJSK01000103">
    <property type="protein sequence ID" value="KPI87071.1"/>
    <property type="molecule type" value="Genomic_DNA"/>
</dbReference>
<name>A0A0N1IL34_LEPSE</name>
<evidence type="ECO:0000256" key="1">
    <source>
        <dbReference type="SAM" id="MobiDB-lite"/>
    </source>
</evidence>
<feature type="compositionally biased region" description="Polar residues" evidence="1">
    <location>
        <begin position="224"/>
        <end position="233"/>
    </location>
</feature>
<keyword evidence="3" id="KW-1185">Reference proteome</keyword>
<reference evidence="2 3" key="1">
    <citation type="journal article" date="2015" name="PLoS Pathog.">
        <title>Leptomonas seymouri: Adaptations to the Dixenous Life Cycle Analyzed by Genome Sequencing, Transcriptome Profiling and Co-infection with Leishmania donovani.</title>
        <authorList>
            <person name="Kraeva N."/>
            <person name="Butenko A."/>
            <person name="Hlavacova J."/>
            <person name="Kostygov A."/>
            <person name="Myskova J."/>
            <person name="Grybchuk D."/>
            <person name="Lestinova T."/>
            <person name="Votypka J."/>
            <person name="Volf P."/>
            <person name="Opperdoes F."/>
            <person name="Flegontov P."/>
            <person name="Lukes J."/>
            <person name="Yurchenko V."/>
        </authorList>
    </citation>
    <scope>NUCLEOTIDE SEQUENCE [LARGE SCALE GENOMIC DNA]</scope>
    <source>
        <strain evidence="2 3">ATCC 30220</strain>
    </source>
</reference>
<gene>
    <name evidence="2" type="ORF">ABL78_3833</name>
</gene>
<evidence type="ECO:0000313" key="2">
    <source>
        <dbReference type="EMBL" id="KPI87071.1"/>
    </source>
</evidence>
<dbReference type="VEuPathDB" id="TriTrypDB:Lsey_0103_0050"/>
<evidence type="ECO:0000313" key="3">
    <source>
        <dbReference type="Proteomes" id="UP000038009"/>
    </source>
</evidence>
<comment type="caution">
    <text evidence="2">The sequence shown here is derived from an EMBL/GenBank/DDBJ whole genome shotgun (WGS) entry which is preliminary data.</text>
</comment>